<keyword evidence="4 6" id="KW-1133">Transmembrane helix</keyword>
<evidence type="ECO:0000256" key="2">
    <source>
        <dbReference type="ARBA" id="ARBA00022692"/>
    </source>
</evidence>
<evidence type="ECO:0000256" key="5">
    <source>
        <dbReference type="ARBA" id="ARBA00023136"/>
    </source>
</evidence>
<comment type="subcellular location">
    <subcellularLocation>
        <location evidence="1">Endoplasmic reticulum membrane</location>
        <topology evidence="1">Multi-pass membrane protein</topology>
    </subcellularLocation>
</comment>
<evidence type="ECO:0000256" key="3">
    <source>
        <dbReference type="ARBA" id="ARBA00022824"/>
    </source>
</evidence>
<feature type="transmembrane region" description="Helical" evidence="6">
    <location>
        <begin position="31"/>
        <end position="57"/>
    </location>
</feature>
<dbReference type="Proteomes" id="UP000472272">
    <property type="component" value="Unplaced"/>
</dbReference>
<keyword evidence="9" id="KW-1185">Reference proteome</keyword>
<proteinExistence type="predicted"/>
<dbReference type="GO" id="GO:0043005">
    <property type="term" value="C:neuron projection"/>
    <property type="evidence" value="ECO:0007669"/>
    <property type="project" value="TreeGrafter"/>
</dbReference>
<sequence length="123" mass="14132">LKKYLPFLGRPLQLHLGSFLMFFLVKSQRKFIVWVFTYAVALFNGLTLLQLALISLFTIPLLNENHQVEIDHSYAVLYQAQSLERFIQGLINKKKEGILTAKKAASYYCLTHVLQPLRAPVPL</sequence>
<feature type="domain" description="Reticulon" evidence="7">
    <location>
        <begin position="33"/>
        <end position="105"/>
    </location>
</feature>
<reference evidence="8" key="2">
    <citation type="submission" date="2025-09" db="UniProtKB">
        <authorList>
            <consortium name="Ensembl"/>
        </authorList>
    </citation>
    <scope>IDENTIFICATION</scope>
</reference>
<dbReference type="PANTHER" id="PTHR45799:SF1">
    <property type="entry name" value="RETICULON-4"/>
    <property type="match status" value="1"/>
</dbReference>
<comment type="caution">
    <text evidence="6">Lacks conserved residue(s) required for the propagation of feature annotation.</text>
</comment>
<evidence type="ECO:0000256" key="4">
    <source>
        <dbReference type="ARBA" id="ARBA00022989"/>
    </source>
</evidence>
<name>A0A670K7D9_PODMU</name>
<dbReference type="GO" id="GO:0007420">
    <property type="term" value="P:brain development"/>
    <property type="evidence" value="ECO:0007669"/>
    <property type="project" value="TreeGrafter"/>
</dbReference>
<dbReference type="GO" id="GO:0014069">
    <property type="term" value="C:postsynaptic density"/>
    <property type="evidence" value="ECO:0007669"/>
    <property type="project" value="TreeGrafter"/>
</dbReference>
<dbReference type="GO" id="GO:0071787">
    <property type="term" value="P:endoplasmic reticulum tubular network formation"/>
    <property type="evidence" value="ECO:0007669"/>
    <property type="project" value="TreeGrafter"/>
</dbReference>
<accession>A0A670K7D9</accession>
<evidence type="ECO:0000259" key="7">
    <source>
        <dbReference type="PROSITE" id="PS50845"/>
    </source>
</evidence>
<organism evidence="8 9">
    <name type="scientific">Podarcis muralis</name>
    <name type="common">Wall lizard</name>
    <name type="synonym">Lacerta muralis</name>
    <dbReference type="NCBI Taxonomy" id="64176"/>
    <lineage>
        <taxon>Eukaryota</taxon>
        <taxon>Metazoa</taxon>
        <taxon>Chordata</taxon>
        <taxon>Craniata</taxon>
        <taxon>Vertebrata</taxon>
        <taxon>Euteleostomi</taxon>
        <taxon>Lepidosauria</taxon>
        <taxon>Squamata</taxon>
        <taxon>Bifurcata</taxon>
        <taxon>Unidentata</taxon>
        <taxon>Episquamata</taxon>
        <taxon>Laterata</taxon>
        <taxon>Lacertibaenia</taxon>
        <taxon>Lacertidae</taxon>
        <taxon>Podarcis</taxon>
    </lineage>
</organism>
<keyword evidence="5 6" id="KW-0472">Membrane</keyword>
<evidence type="ECO:0000313" key="9">
    <source>
        <dbReference type="Proteomes" id="UP000472272"/>
    </source>
</evidence>
<evidence type="ECO:0000256" key="6">
    <source>
        <dbReference type="RuleBase" id="RU210713"/>
    </source>
</evidence>
<dbReference type="Ensembl" id="ENSPMRT00000033484.1">
    <property type="protein sequence ID" value="ENSPMRP00000031569.1"/>
    <property type="gene ID" value="ENSPMRG00000020449.1"/>
</dbReference>
<keyword evidence="3" id="KW-0256">Endoplasmic reticulum</keyword>
<dbReference type="GO" id="GO:0005789">
    <property type="term" value="C:endoplasmic reticulum membrane"/>
    <property type="evidence" value="ECO:0007669"/>
    <property type="project" value="UniProtKB-SubCell"/>
</dbReference>
<evidence type="ECO:0000313" key="8">
    <source>
        <dbReference type="Ensembl" id="ENSPMRP00000031569.1"/>
    </source>
</evidence>
<reference evidence="8" key="1">
    <citation type="submission" date="2025-08" db="UniProtKB">
        <authorList>
            <consortium name="Ensembl"/>
        </authorList>
    </citation>
    <scope>IDENTIFICATION</scope>
</reference>
<dbReference type="PANTHER" id="PTHR45799">
    <property type="entry name" value="RETICULON-LIKE PROTEIN"/>
    <property type="match status" value="1"/>
</dbReference>
<dbReference type="InterPro" id="IPR003388">
    <property type="entry name" value="Reticulon"/>
</dbReference>
<dbReference type="GO" id="GO:0030182">
    <property type="term" value="P:neuron differentiation"/>
    <property type="evidence" value="ECO:0007669"/>
    <property type="project" value="TreeGrafter"/>
</dbReference>
<keyword evidence="2 6" id="KW-0812">Transmembrane</keyword>
<dbReference type="GeneTree" id="ENSGT00990000210567"/>
<dbReference type="PROSITE" id="PS50845">
    <property type="entry name" value="RETICULON"/>
    <property type="match status" value="1"/>
</dbReference>
<dbReference type="InterPro" id="IPR046964">
    <property type="entry name" value="RTN1-4"/>
</dbReference>
<protein>
    <recommendedName>
        <fullName evidence="6">Reticulon</fullName>
    </recommendedName>
</protein>
<dbReference type="AlphaFoldDB" id="A0A670K7D9"/>
<dbReference type="Pfam" id="PF02453">
    <property type="entry name" value="Reticulon"/>
    <property type="match status" value="1"/>
</dbReference>
<evidence type="ECO:0000256" key="1">
    <source>
        <dbReference type="ARBA" id="ARBA00004477"/>
    </source>
</evidence>